<reference evidence="3 4" key="1">
    <citation type="submission" date="2018-11" db="EMBL/GenBank/DDBJ databases">
        <title>Genome sequencing of Paenibacillus sp. KCOM 3021 (= ChDC PVNT-B20).</title>
        <authorList>
            <person name="Kook J.-K."/>
            <person name="Park S.-N."/>
            <person name="Lim Y.K."/>
        </authorList>
    </citation>
    <scope>NUCLEOTIDE SEQUENCE [LARGE SCALE GENOMIC DNA]</scope>
    <source>
        <strain evidence="3 4">KCOM 3021</strain>
    </source>
</reference>
<evidence type="ECO:0000313" key="4">
    <source>
        <dbReference type="Proteomes" id="UP000267017"/>
    </source>
</evidence>
<feature type="chain" id="PRO_5039151121" evidence="2">
    <location>
        <begin position="25"/>
        <end position="302"/>
    </location>
</feature>
<proteinExistence type="predicted"/>
<keyword evidence="2" id="KW-0732">Signal</keyword>
<evidence type="ECO:0000256" key="2">
    <source>
        <dbReference type="SAM" id="SignalP"/>
    </source>
</evidence>
<dbReference type="PROSITE" id="PS51257">
    <property type="entry name" value="PROKAR_LIPOPROTEIN"/>
    <property type="match status" value="1"/>
</dbReference>
<accession>A0A3P3U9J6</accession>
<dbReference type="OrthoDB" id="2620571at2"/>
<organism evidence="3 4">
    <name type="scientific">Paenibacillus oralis</name>
    <dbReference type="NCBI Taxonomy" id="2490856"/>
    <lineage>
        <taxon>Bacteria</taxon>
        <taxon>Bacillati</taxon>
        <taxon>Bacillota</taxon>
        <taxon>Bacilli</taxon>
        <taxon>Bacillales</taxon>
        <taxon>Paenibacillaceae</taxon>
        <taxon>Paenibacillus</taxon>
    </lineage>
</organism>
<evidence type="ECO:0000313" key="3">
    <source>
        <dbReference type="EMBL" id="RRJ67025.1"/>
    </source>
</evidence>
<dbReference type="EMBL" id="RRCN01000001">
    <property type="protein sequence ID" value="RRJ67025.1"/>
    <property type="molecule type" value="Genomic_DNA"/>
</dbReference>
<keyword evidence="4" id="KW-1185">Reference proteome</keyword>
<dbReference type="RefSeq" id="WP_128634807.1">
    <property type="nucleotide sequence ID" value="NZ_RRCN01000001.1"/>
</dbReference>
<name>A0A3P3U9J6_9BACL</name>
<gene>
    <name evidence="3" type="ORF">EHV15_31945</name>
</gene>
<protein>
    <submittedName>
        <fullName evidence="3">Uncharacterized protein</fullName>
    </submittedName>
</protein>
<dbReference type="Proteomes" id="UP000267017">
    <property type="component" value="Unassembled WGS sequence"/>
</dbReference>
<dbReference type="AlphaFoldDB" id="A0A3P3U9J6"/>
<feature type="region of interest" description="Disordered" evidence="1">
    <location>
        <begin position="28"/>
        <end position="62"/>
    </location>
</feature>
<sequence>MNKHTKMIGIVTVSLLAISLAACSGKPANPGNPGNEGNGSAGNQVQENNGSQTTPEQASETKQAVGTFVGLIDNHSVEIKLNGVPTAFQMDETLSAAAQEIAEGTAVEFEYVEKAIEGDPSVKQLVLTKLLAAGDAAAGTKQDAAVADLPSAKTIEVELEGMKEERTAQLAQGNGYALYTFDGFSFDAKANRLMMNYDNEYHVDIVKLPAGYNVDDLAEEAKAELSKTGQVEERSGDEIYESMRDASLFLIASGDKLTREYIVKDIGGQGYAFKINMPHGEASEGFGPLAYASLNSIVATAD</sequence>
<feature type="compositionally biased region" description="Polar residues" evidence="1">
    <location>
        <begin position="44"/>
        <end position="62"/>
    </location>
</feature>
<comment type="caution">
    <text evidence="3">The sequence shown here is derived from an EMBL/GenBank/DDBJ whole genome shotgun (WGS) entry which is preliminary data.</text>
</comment>
<feature type="signal peptide" evidence="2">
    <location>
        <begin position="1"/>
        <end position="24"/>
    </location>
</feature>
<evidence type="ECO:0000256" key="1">
    <source>
        <dbReference type="SAM" id="MobiDB-lite"/>
    </source>
</evidence>